<dbReference type="HOGENOM" id="CLU_1975596_0_0_1"/>
<dbReference type="Ensembl" id="ENSMPUT00000013233.1">
    <property type="protein sequence ID" value="ENSMPUP00000013023.1"/>
    <property type="gene ID" value="ENSMPUG00000013120.1"/>
</dbReference>
<feature type="compositionally biased region" description="Basic residues" evidence="1">
    <location>
        <begin position="81"/>
        <end position="91"/>
    </location>
</feature>
<reference evidence="2" key="1">
    <citation type="submission" date="2024-06" db="UniProtKB">
        <authorList>
            <consortium name="Ensembl"/>
        </authorList>
    </citation>
    <scope>IDENTIFICATION</scope>
</reference>
<sequence>RAPRKGQGETPQTKRPHSAPDPCWGAWCPANGAGELPSARGQPGPWAPADLAAPPPLRVTASRTGLPDRKPAARQAERVQTRHARKTRPSRPRPWSAGSGDTRLLANKRTPRELGSERSNFIASTTE</sequence>
<accession>M3YNW6</accession>
<feature type="compositionally biased region" description="Polar residues" evidence="1">
    <location>
        <begin position="117"/>
        <end position="127"/>
    </location>
</feature>
<feature type="region of interest" description="Disordered" evidence="1">
    <location>
        <begin position="1"/>
        <end position="127"/>
    </location>
</feature>
<protein>
    <submittedName>
        <fullName evidence="2">Uncharacterized protein</fullName>
    </submittedName>
</protein>
<dbReference type="InParanoid" id="M3YNW6"/>
<proteinExistence type="predicted"/>
<dbReference type="EMBL" id="AEYP01018664">
    <property type="status" value="NOT_ANNOTATED_CDS"/>
    <property type="molecule type" value="Genomic_DNA"/>
</dbReference>
<evidence type="ECO:0000256" key="1">
    <source>
        <dbReference type="SAM" id="MobiDB-lite"/>
    </source>
</evidence>
<organism evidence="2">
    <name type="scientific">Mustela putorius furo</name>
    <name type="common">European domestic ferret</name>
    <name type="synonym">Mustela furo</name>
    <dbReference type="NCBI Taxonomy" id="9669"/>
    <lineage>
        <taxon>Eukaryota</taxon>
        <taxon>Metazoa</taxon>
        <taxon>Chordata</taxon>
        <taxon>Craniata</taxon>
        <taxon>Vertebrata</taxon>
        <taxon>Euteleostomi</taxon>
        <taxon>Mammalia</taxon>
        <taxon>Eutheria</taxon>
        <taxon>Laurasiatheria</taxon>
        <taxon>Carnivora</taxon>
        <taxon>Caniformia</taxon>
        <taxon>Musteloidea</taxon>
        <taxon>Mustelidae</taxon>
        <taxon>Mustelinae</taxon>
        <taxon>Mustela</taxon>
    </lineage>
</organism>
<feature type="compositionally biased region" description="Basic and acidic residues" evidence="1">
    <location>
        <begin position="66"/>
        <end position="80"/>
    </location>
</feature>
<dbReference type="AlphaFoldDB" id="M3YNW6"/>
<feature type="compositionally biased region" description="Low complexity" evidence="1">
    <location>
        <begin position="43"/>
        <end position="52"/>
    </location>
</feature>
<name>M3YNW6_MUSPF</name>
<evidence type="ECO:0000313" key="2">
    <source>
        <dbReference type="Ensembl" id="ENSMPUP00000013023.1"/>
    </source>
</evidence>